<evidence type="ECO:0008006" key="4">
    <source>
        <dbReference type="Google" id="ProtNLM"/>
    </source>
</evidence>
<evidence type="ECO:0000313" key="2">
    <source>
        <dbReference type="EMBL" id="MBC5995946.1"/>
    </source>
</evidence>
<dbReference type="RefSeq" id="WP_187127841.1">
    <property type="nucleotide sequence ID" value="NZ_JACRWE010000002.1"/>
</dbReference>
<feature type="compositionally biased region" description="Basic and acidic residues" evidence="1">
    <location>
        <begin position="1"/>
        <end position="13"/>
    </location>
</feature>
<evidence type="ECO:0000313" key="3">
    <source>
        <dbReference type="Proteomes" id="UP000609849"/>
    </source>
</evidence>
<accession>A0ABR7JMX9</accession>
<protein>
    <recommendedName>
        <fullName evidence="4">Cell division protein FtsL</fullName>
    </recommendedName>
</protein>
<feature type="region of interest" description="Disordered" evidence="1">
    <location>
        <begin position="1"/>
        <end position="25"/>
    </location>
</feature>
<evidence type="ECO:0000256" key="1">
    <source>
        <dbReference type="SAM" id="MobiDB-lite"/>
    </source>
</evidence>
<comment type="caution">
    <text evidence="2">The sequence shown here is derived from an EMBL/GenBank/DDBJ whole genome shotgun (WGS) entry which is preliminary data.</text>
</comment>
<gene>
    <name evidence="2" type="ORF">H8923_04175</name>
</gene>
<organism evidence="2 3">
    <name type="scientific">Romboutsia faecis</name>
    <dbReference type="NCBI Taxonomy" id="2764597"/>
    <lineage>
        <taxon>Bacteria</taxon>
        <taxon>Bacillati</taxon>
        <taxon>Bacillota</taxon>
        <taxon>Clostridia</taxon>
        <taxon>Peptostreptococcales</taxon>
        <taxon>Peptostreptococcaceae</taxon>
        <taxon>Romboutsia</taxon>
    </lineage>
</organism>
<proteinExistence type="predicted"/>
<reference evidence="2 3" key="1">
    <citation type="submission" date="2020-08" db="EMBL/GenBank/DDBJ databases">
        <authorList>
            <person name="Liu C."/>
            <person name="Sun Q."/>
        </authorList>
    </citation>
    <scope>NUCLEOTIDE SEQUENCE [LARGE SCALE GENOMIC DNA]</scope>
    <source>
        <strain evidence="2 3">NSJ-18</strain>
    </source>
</reference>
<keyword evidence="3" id="KW-1185">Reference proteome</keyword>
<dbReference type="EMBL" id="JACRWE010000002">
    <property type="protein sequence ID" value="MBC5995946.1"/>
    <property type="molecule type" value="Genomic_DNA"/>
</dbReference>
<dbReference type="Proteomes" id="UP000609849">
    <property type="component" value="Unassembled WGS sequence"/>
</dbReference>
<feature type="compositionally biased region" description="Basic residues" evidence="1">
    <location>
        <begin position="14"/>
        <end position="25"/>
    </location>
</feature>
<sequence>MKKNNKIEDINEYKKKKKNKNKNRKKRIVFKKSRVILVFICVAGTVIGNLCGYSIVSQLKYDIYYLKKDLRAKEIVIEQLNSRIYSNYSIEEIEKMAKEKINMDYPKESQIEYITVED</sequence>
<name>A0ABR7JMX9_9FIRM</name>